<organism evidence="6 7">
    <name type="scientific">Streptosporangium carneum</name>
    <dbReference type="NCBI Taxonomy" id="47481"/>
    <lineage>
        <taxon>Bacteria</taxon>
        <taxon>Bacillati</taxon>
        <taxon>Actinomycetota</taxon>
        <taxon>Actinomycetes</taxon>
        <taxon>Streptosporangiales</taxon>
        <taxon>Streptosporangiaceae</taxon>
        <taxon>Streptosporangium</taxon>
    </lineage>
</organism>
<dbReference type="Gene3D" id="3.40.50.150">
    <property type="entry name" value="Vaccinia Virus protein VP39"/>
    <property type="match status" value="1"/>
</dbReference>
<dbReference type="InterPro" id="IPR050723">
    <property type="entry name" value="CFA/CMAS"/>
</dbReference>
<dbReference type="EMBL" id="BSEV01000016">
    <property type="protein sequence ID" value="GLK12365.1"/>
    <property type="molecule type" value="Genomic_DNA"/>
</dbReference>
<evidence type="ECO:0000313" key="6">
    <source>
        <dbReference type="EMBL" id="GLK12365.1"/>
    </source>
</evidence>
<sequence>MYFTGDLLHPPMVHDPDVWADGRRWRQGAADHIAAIAELAELRAGERVLDVGCGLGGPARLLVRGYGVSVTSVTNSSAHAQTARRLNERAADWRSAITVVLADCQRELPAGPFDAALSVNMLYQVADHRSMFAKVFANLAPGGRFVVDDWMLTPQAGQDDVDALVAHFQYPHFARTQTIEDDLLAAGFPPAEEIRDLGHVGRSLMAEHFEQQVTNHFAPQIITDWPGDPDLRPGRSAYGRLMVEQFVAAVNLTLRLYRDRRMTYRRLMVRKPA</sequence>
<dbReference type="PANTHER" id="PTHR43667:SF1">
    <property type="entry name" value="CYCLOPROPANE-FATTY-ACYL-PHOSPHOLIPID SYNTHASE"/>
    <property type="match status" value="1"/>
</dbReference>
<evidence type="ECO:0000256" key="1">
    <source>
        <dbReference type="ARBA" id="ARBA00010815"/>
    </source>
</evidence>
<evidence type="ECO:0000256" key="4">
    <source>
        <dbReference type="ARBA" id="ARBA00022691"/>
    </source>
</evidence>
<name>A0A9W6I7F5_9ACTN</name>
<dbReference type="Proteomes" id="UP001143474">
    <property type="component" value="Unassembled WGS sequence"/>
</dbReference>
<evidence type="ECO:0000256" key="3">
    <source>
        <dbReference type="ARBA" id="ARBA00022679"/>
    </source>
</evidence>
<accession>A0A9W6I7F5</accession>
<dbReference type="Pfam" id="PF02353">
    <property type="entry name" value="CMAS"/>
    <property type="match status" value="1"/>
</dbReference>
<proteinExistence type="inferred from homology"/>
<gene>
    <name evidence="6" type="ORF">GCM10017600_57750</name>
</gene>
<evidence type="ECO:0000256" key="2">
    <source>
        <dbReference type="ARBA" id="ARBA00022603"/>
    </source>
</evidence>
<reference evidence="6" key="1">
    <citation type="journal article" date="2014" name="Int. J. Syst. Evol. Microbiol.">
        <title>Complete genome sequence of Corynebacterium casei LMG S-19264T (=DSM 44701T), isolated from a smear-ripened cheese.</title>
        <authorList>
            <consortium name="US DOE Joint Genome Institute (JGI-PGF)"/>
            <person name="Walter F."/>
            <person name="Albersmeier A."/>
            <person name="Kalinowski J."/>
            <person name="Ruckert C."/>
        </authorList>
    </citation>
    <scope>NUCLEOTIDE SEQUENCE</scope>
    <source>
        <strain evidence="6">VKM Ac-2007</strain>
    </source>
</reference>
<keyword evidence="7" id="KW-1185">Reference proteome</keyword>
<evidence type="ECO:0000313" key="7">
    <source>
        <dbReference type="Proteomes" id="UP001143474"/>
    </source>
</evidence>
<dbReference type="AlphaFoldDB" id="A0A9W6I7F5"/>
<keyword evidence="5" id="KW-0443">Lipid metabolism</keyword>
<comment type="similarity">
    <text evidence="1">Belongs to the CFA/CMAS family.</text>
</comment>
<keyword evidence="4" id="KW-0949">S-adenosyl-L-methionine</keyword>
<keyword evidence="2" id="KW-0489">Methyltransferase</keyword>
<evidence type="ECO:0000256" key="5">
    <source>
        <dbReference type="ARBA" id="ARBA00023098"/>
    </source>
</evidence>
<dbReference type="SUPFAM" id="SSF53335">
    <property type="entry name" value="S-adenosyl-L-methionine-dependent methyltransferases"/>
    <property type="match status" value="1"/>
</dbReference>
<keyword evidence="3" id="KW-0808">Transferase</keyword>
<comment type="caution">
    <text evidence="6">The sequence shown here is derived from an EMBL/GenBank/DDBJ whole genome shotgun (WGS) entry which is preliminary data.</text>
</comment>
<evidence type="ECO:0008006" key="8">
    <source>
        <dbReference type="Google" id="ProtNLM"/>
    </source>
</evidence>
<reference evidence="6" key="2">
    <citation type="submission" date="2023-01" db="EMBL/GenBank/DDBJ databases">
        <authorList>
            <person name="Sun Q."/>
            <person name="Evtushenko L."/>
        </authorList>
    </citation>
    <scope>NUCLEOTIDE SEQUENCE</scope>
    <source>
        <strain evidence="6">VKM Ac-2007</strain>
    </source>
</reference>
<dbReference type="InterPro" id="IPR029063">
    <property type="entry name" value="SAM-dependent_MTases_sf"/>
</dbReference>
<dbReference type="CDD" id="cd02440">
    <property type="entry name" value="AdoMet_MTases"/>
    <property type="match status" value="1"/>
</dbReference>
<dbReference type="GO" id="GO:0032259">
    <property type="term" value="P:methylation"/>
    <property type="evidence" value="ECO:0007669"/>
    <property type="project" value="UniProtKB-KW"/>
</dbReference>
<dbReference type="PANTHER" id="PTHR43667">
    <property type="entry name" value="CYCLOPROPANE-FATTY-ACYL-PHOSPHOLIPID SYNTHASE"/>
    <property type="match status" value="1"/>
</dbReference>
<dbReference type="GO" id="GO:0008168">
    <property type="term" value="F:methyltransferase activity"/>
    <property type="evidence" value="ECO:0007669"/>
    <property type="project" value="UniProtKB-KW"/>
</dbReference>
<dbReference type="GO" id="GO:0006629">
    <property type="term" value="P:lipid metabolic process"/>
    <property type="evidence" value="ECO:0007669"/>
    <property type="project" value="UniProtKB-KW"/>
</dbReference>
<protein>
    <recommendedName>
        <fullName evidence="8">Methyltransferase domain-containing protein</fullName>
    </recommendedName>
</protein>